<organism evidence="2 3">
    <name type="scientific">Mycetocola manganoxydans</name>
    <dbReference type="NCBI Taxonomy" id="699879"/>
    <lineage>
        <taxon>Bacteria</taxon>
        <taxon>Bacillati</taxon>
        <taxon>Actinomycetota</taxon>
        <taxon>Actinomycetes</taxon>
        <taxon>Micrococcales</taxon>
        <taxon>Microbacteriaceae</taxon>
        <taxon>Mycetocola</taxon>
    </lineage>
</organism>
<dbReference type="OrthoDB" id="5123577at2"/>
<proteinExistence type="predicted"/>
<dbReference type="Proteomes" id="UP000270299">
    <property type="component" value="Unassembled WGS sequence"/>
</dbReference>
<dbReference type="AlphaFoldDB" id="A0A3L6ZS27"/>
<comment type="caution">
    <text evidence="2">The sequence shown here is derived from an EMBL/GenBank/DDBJ whole genome shotgun (WGS) entry which is preliminary data.</text>
</comment>
<name>A0A3L6ZS27_9MICO</name>
<keyword evidence="1" id="KW-0472">Membrane</keyword>
<feature type="transmembrane region" description="Helical" evidence="1">
    <location>
        <begin position="52"/>
        <end position="70"/>
    </location>
</feature>
<evidence type="ECO:0000256" key="1">
    <source>
        <dbReference type="SAM" id="Phobius"/>
    </source>
</evidence>
<evidence type="ECO:0000313" key="3">
    <source>
        <dbReference type="Proteomes" id="UP000270299"/>
    </source>
</evidence>
<feature type="transmembrane region" description="Helical" evidence="1">
    <location>
        <begin position="25"/>
        <end position="46"/>
    </location>
</feature>
<evidence type="ECO:0000313" key="2">
    <source>
        <dbReference type="EMBL" id="RLP70746.1"/>
    </source>
</evidence>
<keyword evidence="1" id="KW-1133">Transmembrane helix</keyword>
<keyword evidence="1" id="KW-0812">Transmembrane</keyword>
<dbReference type="RefSeq" id="WP_121673107.1">
    <property type="nucleotide sequence ID" value="NZ_BMXM01000006.1"/>
</dbReference>
<feature type="transmembrane region" description="Helical" evidence="1">
    <location>
        <begin position="82"/>
        <end position="108"/>
    </location>
</feature>
<dbReference type="EMBL" id="RCUV01000009">
    <property type="protein sequence ID" value="RLP70746.1"/>
    <property type="molecule type" value="Genomic_DNA"/>
</dbReference>
<sequence>MTPGGNETDDPTRVRNQPALTTSSGSIWIVLGAILTVICVGVLLALVPLNPAVAWIGLVLVALLFVALVVARFTTSAGRRRLVVMASCFAGIAAVTLICVVILSGTAWESLR</sequence>
<reference evidence="2 3" key="1">
    <citation type="submission" date="2018-10" db="EMBL/GenBank/DDBJ databases">
        <authorList>
            <person name="Li J."/>
        </authorList>
    </citation>
    <scope>NUCLEOTIDE SEQUENCE [LARGE SCALE GENOMIC DNA]</scope>
    <source>
        <strain evidence="2 3">CCTCC AB209002</strain>
    </source>
</reference>
<gene>
    <name evidence="2" type="ORF">D9V29_09620</name>
</gene>
<keyword evidence="3" id="KW-1185">Reference proteome</keyword>
<protein>
    <submittedName>
        <fullName evidence="2">Uncharacterized protein</fullName>
    </submittedName>
</protein>
<accession>A0A3L6ZS27</accession>